<organism evidence="8 9">
    <name type="scientific">Pilimelia anulata</name>
    <dbReference type="NCBI Taxonomy" id="53371"/>
    <lineage>
        <taxon>Bacteria</taxon>
        <taxon>Bacillati</taxon>
        <taxon>Actinomycetota</taxon>
        <taxon>Actinomycetes</taxon>
        <taxon>Micromonosporales</taxon>
        <taxon>Micromonosporaceae</taxon>
        <taxon>Pilimelia</taxon>
    </lineage>
</organism>
<sequence length="285" mass="29269">MAFGEVLGLSLLWGAGFLWIKLALRGFSPVQIVFVRLLVGAVILGVVALAARQRFPRDRRTWGHLAVAALVANAVPYVLFGIGERTVGSNVAGLINATTPLWTLLFAFAAGTDRSAGPARVGGFALGFAGTVVMFAPWKHAGEFAGPGGLAILAAALCYGISYVYMARYLTGRGLPPLVLAAGQLLAGSALLALALPVAGLDPPTWRADAVLSLACLGVLGTAAAYVLNYRIIAAEGPAVASTVTYLLPVVAVGLGWLVLGETLTPSALAGIALVLAGVALTRRR</sequence>
<dbReference type="Gene3D" id="1.10.3730.20">
    <property type="match status" value="1"/>
</dbReference>
<feature type="transmembrane region" description="Helical" evidence="6">
    <location>
        <begin position="210"/>
        <end position="228"/>
    </location>
</feature>
<dbReference type="PANTHER" id="PTHR32322:SF2">
    <property type="entry name" value="EAMA DOMAIN-CONTAINING PROTEIN"/>
    <property type="match status" value="1"/>
</dbReference>
<feature type="transmembrane region" description="Helical" evidence="6">
    <location>
        <begin position="89"/>
        <end position="109"/>
    </location>
</feature>
<dbReference type="Proteomes" id="UP000649739">
    <property type="component" value="Unassembled WGS sequence"/>
</dbReference>
<dbReference type="GO" id="GO:0016020">
    <property type="term" value="C:membrane"/>
    <property type="evidence" value="ECO:0007669"/>
    <property type="project" value="UniProtKB-SubCell"/>
</dbReference>
<feature type="transmembrane region" description="Helical" evidence="6">
    <location>
        <begin position="240"/>
        <end position="258"/>
    </location>
</feature>
<feature type="domain" description="EamA" evidence="7">
    <location>
        <begin position="7"/>
        <end position="135"/>
    </location>
</feature>
<keyword evidence="5 6" id="KW-0472">Membrane</keyword>
<dbReference type="InterPro" id="IPR037185">
    <property type="entry name" value="EmrE-like"/>
</dbReference>
<gene>
    <name evidence="8" type="ORF">GCM10010123_25820</name>
</gene>
<evidence type="ECO:0000256" key="5">
    <source>
        <dbReference type="ARBA" id="ARBA00023136"/>
    </source>
</evidence>
<evidence type="ECO:0000256" key="2">
    <source>
        <dbReference type="ARBA" id="ARBA00007362"/>
    </source>
</evidence>
<reference evidence="8" key="2">
    <citation type="submission" date="2020-09" db="EMBL/GenBank/DDBJ databases">
        <authorList>
            <person name="Sun Q."/>
            <person name="Ohkuma M."/>
        </authorList>
    </citation>
    <scope>NUCLEOTIDE SEQUENCE</scope>
    <source>
        <strain evidence="8">JCM 3090</strain>
    </source>
</reference>
<dbReference type="EMBL" id="BMQB01000005">
    <property type="protein sequence ID" value="GGJ94816.1"/>
    <property type="molecule type" value="Genomic_DNA"/>
</dbReference>
<feature type="transmembrane region" description="Helical" evidence="6">
    <location>
        <begin position="33"/>
        <end position="51"/>
    </location>
</feature>
<protein>
    <submittedName>
        <fullName evidence="8">Multidrug transporter</fullName>
    </submittedName>
</protein>
<dbReference type="SUPFAM" id="SSF103481">
    <property type="entry name" value="Multidrug resistance efflux transporter EmrE"/>
    <property type="match status" value="2"/>
</dbReference>
<feature type="transmembrane region" description="Helical" evidence="6">
    <location>
        <begin position="144"/>
        <end position="166"/>
    </location>
</feature>
<proteinExistence type="inferred from homology"/>
<name>A0A8J3B506_9ACTN</name>
<feature type="transmembrane region" description="Helical" evidence="6">
    <location>
        <begin position="63"/>
        <end position="83"/>
    </location>
</feature>
<evidence type="ECO:0000313" key="9">
    <source>
        <dbReference type="Proteomes" id="UP000649739"/>
    </source>
</evidence>
<keyword evidence="9" id="KW-1185">Reference proteome</keyword>
<evidence type="ECO:0000256" key="6">
    <source>
        <dbReference type="SAM" id="Phobius"/>
    </source>
</evidence>
<dbReference type="PANTHER" id="PTHR32322">
    <property type="entry name" value="INNER MEMBRANE TRANSPORTER"/>
    <property type="match status" value="1"/>
</dbReference>
<feature type="domain" description="EamA" evidence="7">
    <location>
        <begin position="148"/>
        <end position="282"/>
    </location>
</feature>
<keyword evidence="4 6" id="KW-1133">Transmembrane helix</keyword>
<feature type="transmembrane region" description="Helical" evidence="6">
    <location>
        <begin position="121"/>
        <end position="138"/>
    </location>
</feature>
<evidence type="ECO:0000259" key="7">
    <source>
        <dbReference type="Pfam" id="PF00892"/>
    </source>
</evidence>
<comment type="subcellular location">
    <subcellularLocation>
        <location evidence="1">Membrane</location>
        <topology evidence="1">Multi-pass membrane protein</topology>
    </subcellularLocation>
</comment>
<comment type="similarity">
    <text evidence="2">Belongs to the EamA transporter family.</text>
</comment>
<evidence type="ECO:0000256" key="1">
    <source>
        <dbReference type="ARBA" id="ARBA00004141"/>
    </source>
</evidence>
<comment type="caution">
    <text evidence="8">The sequence shown here is derived from an EMBL/GenBank/DDBJ whole genome shotgun (WGS) entry which is preliminary data.</text>
</comment>
<dbReference type="AlphaFoldDB" id="A0A8J3B506"/>
<evidence type="ECO:0000313" key="8">
    <source>
        <dbReference type="EMBL" id="GGJ94816.1"/>
    </source>
</evidence>
<feature type="transmembrane region" description="Helical" evidence="6">
    <location>
        <begin position="178"/>
        <end position="198"/>
    </location>
</feature>
<accession>A0A8J3B506</accession>
<reference evidence="8" key="1">
    <citation type="journal article" date="2014" name="Int. J. Syst. Evol. Microbiol.">
        <title>Complete genome sequence of Corynebacterium casei LMG S-19264T (=DSM 44701T), isolated from a smear-ripened cheese.</title>
        <authorList>
            <consortium name="US DOE Joint Genome Institute (JGI-PGF)"/>
            <person name="Walter F."/>
            <person name="Albersmeier A."/>
            <person name="Kalinowski J."/>
            <person name="Ruckert C."/>
        </authorList>
    </citation>
    <scope>NUCLEOTIDE SEQUENCE</scope>
    <source>
        <strain evidence="8">JCM 3090</strain>
    </source>
</reference>
<dbReference type="InterPro" id="IPR000620">
    <property type="entry name" value="EamA_dom"/>
</dbReference>
<dbReference type="Pfam" id="PF00892">
    <property type="entry name" value="EamA"/>
    <property type="match status" value="2"/>
</dbReference>
<evidence type="ECO:0000256" key="4">
    <source>
        <dbReference type="ARBA" id="ARBA00022989"/>
    </source>
</evidence>
<evidence type="ECO:0000256" key="3">
    <source>
        <dbReference type="ARBA" id="ARBA00022692"/>
    </source>
</evidence>
<dbReference type="InterPro" id="IPR050638">
    <property type="entry name" value="AA-Vitamin_Transporters"/>
</dbReference>
<feature type="transmembrane region" description="Helical" evidence="6">
    <location>
        <begin position="264"/>
        <end position="282"/>
    </location>
</feature>
<keyword evidence="3 6" id="KW-0812">Transmembrane</keyword>